<evidence type="ECO:0008006" key="3">
    <source>
        <dbReference type="Google" id="ProtNLM"/>
    </source>
</evidence>
<sequence>MATNKKAFTLRLQEDNFKKIQFISENEHRSIANKIEVLIIDEIKKYEQENGEIIVEDEESVK</sequence>
<dbReference type="Proteomes" id="UP000225182">
    <property type="component" value="Unassembled WGS sequence"/>
</dbReference>
<name>A0A2B1KFI8_BACCE</name>
<organism evidence="1 2">
    <name type="scientific">Bacillus cereus</name>
    <dbReference type="NCBI Taxonomy" id="1396"/>
    <lineage>
        <taxon>Bacteria</taxon>
        <taxon>Bacillati</taxon>
        <taxon>Bacillota</taxon>
        <taxon>Bacilli</taxon>
        <taxon>Bacillales</taxon>
        <taxon>Bacillaceae</taxon>
        <taxon>Bacillus</taxon>
        <taxon>Bacillus cereus group</taxon>
    </lineage>
</organism>
<reference evidence="1 2" key="1">
    <citation type="submission" date="2017-09" db="EMBL/GenBank/DDBJ databases">
        <title>Large-scale bioinformatics analysis of Bacillus genomes uncovers conserved roles of natural products in bacterial physiology.</title>
        <authorList>
            <consortium name="Agbiome Team Llc"/>
            <person name="Bleich R.M."/>
            <person name="Grubbs K.J."/>
            <person name="Santa Maria K.C."/>
            <person name="Allen S.E."/>
            <person name="Farag S."/>
            <person name="Shank E.A."/>
            <person name="Bowers A."/>
        </authorList>
    </citation>
    <scope>NUCLEOTIDE SEQUENCE [LARGE SCALE GENOMIC DNA]</scope>
    <source>
        <strain evidence="1 2">AFS076905</strain>
    </source>
</reference>
<dbReference type="AlphaFoldDB" id="A0A2B1KFI8"/>
<evidence type="ECO:0000313" key="2">
    <source>
        <dbReference type="Proteomes" id="UP000225182"/>
    </source>
</evidence>
<dbReference type="GO" id="GO:0006355">
    <property type="term" value="P:regulation of DNA-templated transcription"/>
    <property type="evidence" value="ECO:0007669"/>
    <property type="project" value="InterPro"/>
</dbReference>
<gene>
    <name evidence="1" type="ORF">COJ50_17295</name>
</gene>
<dbReference type="RefSeq" id="WP_098540847.1">
    <property type="nucleotide sequence ID" value="NZ_NUYN01000026.1"/>
</dbReference>
<dbReference type="EMBL" id="NUYN01000026">
    <property type="protein sequence ID" value="PFN23387.1"/>
    <property type="molecule type" value="Genomic_DNA"/>
</dbReference>
<evidence type="ECO:0000313" key="1">
    <source>
        <dbReference type="EMBL" id="PFN23387.1"/>
    </source>
</evidence>
<protein>
    <recommendedName>
        <fullName evidence="3">Arc family DNA-binding protein</fullName>
    </recommendedName>
</protein>
<comment type="caution">
    <text evidence="1">The sequence shown here is derived from an EMBL/GenBank/DDBJ whole genome shotgun (WGS) entry which is preliminary data.</text>
</comment>
<accession>A0A2B1KFI8</accession>
<dbReference type="SUPFAM" id="SSF47598">
    <property type="entry name" value="Ribbon-helix-helix"/>
    <property type="match status" value="1"/>
</dbReference>
<dbReference type="InterPro" id="IPR010985">
    <property type="entry name" value="Ribbon_hlx_hlx"/>
</dbReference>
<proteinExistence type="predicted"/>